<evidence type="ECO:0000313" key="6">
    <source>
        <dbReference type="EMBL" id="SCY55765.1"/>
    </source>
</evidence>
<keyword evidence="1" id="KW-0949">S-adenosyl-L-methionine</keyword>
<dbReference type="SFLD" id="SFLDS00029">
    <property type="entry name" value="Radical_SAM"/>
    <property type="match status" value="1"/>
</dbReference>
<dbReference type="Proteomes" id="UP000183047">
    <property type="component" value="Unassembled WGS sequence"/>
</dbReference>
<dbReference type="GO" id="GO:0051536">
    <property type="term" value="F:iron-sulfur cluster binding"/>
    <property type="evidence" value="ECO:0007669"/>
    <property type="project" value="UniProtKB-KW"/>
</dbReference>
<dbReference type="GO" id="GO:0046872">
    <property type="term" value="F:metal ion binding"/>
    <property type="evidence" value="ECO:0007669"/>
    <property type="project" value="UniProtKB-KW"/>
</dbReference>
<keyword evidence="2" id="KW-0479">Metal-binding</keyword>
<reference evidence="7" key="1">
    <citation type="submission" date="2016-10" db="EMBL/GenBank/DDBJ databases">
        <authorList>
            <person name="Varghese N."/>
            <person name="Submissions S."/>
        </authorList>
    </citation>
    <scope>NUCLEOTIDE SEQUENCE [LARGE SCALE GENOMIC DNA]</scope>
    <source>
        <strain evidence="7">XBD2006</strain>
    </source>
</reference>
<organism evidence="6 7">
    <name type="scientific">Butyrivibrio hungatei</name>
    <dbReference type="NCBI Taxonomy" id="185008"/>
    <lineage>
        <taxon>Bacteria</taxon>
        <taxon>Bacillati</taxon>
        <taxon>Bacillota</taxon>
        <taxon>Clostridia</taxon>
        <taxon>Lachnospirales</taxon>
        <taxon>Lachnospiraceae</taxon>
        <taxon>Butyrivibrio</taxon>
    </lineage>
</organism>
<dbReference type="Pfam" id="PF13186">
    <property type="entry name" value="SPASM"/>
    <property type="match status" value="1"/>
</dbReference>
<dbReference type="SFLD" id="SFLDG01067">
    <property type="entry name" value="SPASM/twitch_domain_containing"/>
    <property type="match status" value="1"/>
</dbReference>
<protein>
    <submittedName>
        <fullName evidence="6">Radical SAM additional 4Fe4S-binding SPASM domain-containing protein</fullName>
    </submittedName>
</protein>
<evidence type="ECO:0000313" key="7">
    <source>
        <dbReference type="Proteomes" id="UP000183047"/>
    </source>
</evidence>
<dbReference type="InterPro" id="IPR006638">
    <property type="entry name" value="Elp3/MiaA/NifB-like_rSAM"/>
</dbReference>
<dbReference type="PANTHER" id="PTHR11228">
    <property type="entry name" value="RADICAL SAM DOMAIN PROTEIN"/>
    <property type="match status" value="1"/>
</dbReference>
<accession>A0A1G5GVX2</accession>
<dbReference type="NCBIfam" id="TIGR04085">
    <property type="entry name" value="rSAM_more_4Fe4S"/>
    <property type="match status" value="1"/>
</dbReference>
<keyword evidence="7" id="KW-1185">Reference proteome</keyword>
<dbReference type="InterPro" id="IPR013785">
    <property type="entry name" value="Aldolase_TIM"/>
</dbReference>
<evidence type="ECO:0000256" key="1">
    <source>
        <dbReference type="ARBA" id="ARBA00022691"/>
    </source>
</evidence>
<evidence type="ECO:0000256" key="4">
    <source>
        <dbReference type="ARBA" id="ARBA00023014"/>
    </source>
</evidence>
<dbReference type="InterPro" id="IPR023885">
    <property type="entry name" value="4Fe4S-binding_SPASM_dom"/>
</dbReference>
<dbReference type="InterPro" id="IPR050377">
    <property type="entry name" value="Radical_SAM_PqqE_MftC-like"/>
</dbReference>
<dbReference type="AlphaFoldDB" id="A0A1G5GVX2"/>
<evidence type="ECO:0000256" key="2">
    <source>
        <dbReference type="ARBA" id="ARBA00022723"/>
    </source>
</evidence>
<dbReference type="GO" id="GO:0003824">
    <property type="term" value="F:catalytic activity"/>
    <property type="evidence" value="ECO:0007669"/>
    <property type="project" value="InterPro"/>
</dbReference>
<keyword evidence="3" id="KW-0408">Iron</keyword>
<dbReference type="OrthoDB" id="7021155at2"/>
<keyword evidence="4" id="KW-0411">Iron-sulfur</keyword>
<evidence type="ECO:0000259" key="5">
    <source>
        <dbReference type="SMART" id="SM00729"/>
    </source>
</evidence>
<dbReference type="Pfam" id="PF04055">
    <property type="entry name" value="Radical_SAM"/>
    <property type="match status" value="1"/>
</dbReference>
<evidence type="ECO:0000256" key="3">
    <source>
        <dbReference type="ARBA" id="ARBA00023004"/>
    </source>
</evidence>
<dbReference type="Gene3D" id="3.20.20.70">
    <property type="entry name" value="Aldolase class I"/>
    <property type="match status" value="1"/>
</dbReference>
<dbReference type="PANTHER" id="PTHR11228:SF7">
    <property type="entry name" value="PQQA PEPTIDE CYCLASE"/>
    <property type="match status" value="1"/>
</dbReference>
<dbReference type="InterPro" id="IPR058240">
    <property type="entry name" value="rSAM_sf"/>
</dbReference>
<dbReference type="CDD" id="cd01335">
    <property type="entry name" value="Radical_SAM"/>
    <property type="match status" value="1"/>
</dbReference>
<dbReference type="SUPFAM" id="SSF102114">
    <property type="entry name" value="Radical SAM enzymes"/>
    <property type="match status" value="1"/>
</dbReference>
<dbReference type="CDD" id="cd21109">
    <property type="entry name" value="SPASM"/>
    <property type="match status" value="1"/>
</dbReference>
<gene>
    <name evidence="6" type="ORF">SAMN02910451_03072</name>
</gene>
<dbReference type="RefSeq" id="WP_074463439.1">
    <property type="nucleotide sequence ID" value="NZ_FMUR01000026.1"/>
</dbReference>
<feature type="domain" description="Elp3/MiaA/NifB-like radical SAM core" evidence="5">
    <location>
        <begin position="8"/>
        <end position="203"/>
    </location>
</feature>
<dbReference type="SMART" id="SM00729">
    <property type="entry name" value="Elp3"/>
    <property type="match status" value="1"/>
</dbReference>
<sequence>MSKKYKNYDITLVVTHRCNAKCIMCSSYKNPSCVKNEITLEDIEKIPASRFIQITGGEPFMRTDLEDIVGILSRKTKRLMINTNGFFTDRIVDLCKKYPSLAIRISVDGRKEVHNSIRRIDIYDRAIDSLDALKKLGIVDLGISFTLQENNVDELIEMYKFALNKGVDFGVGIIHNSFYFSKDDNAIKDRDRLKDELKKLVCMQIKSKRKKDWARAFFNDKSIDYIDGKPMSVKCDAGISSFTIECNGNVLPCNMTPVAWVMGNIKEQTWDAILASSEAEEINNRCRNCKLNCWSICNVQSSLKKRIWVPGLWLIKNKKF</sequence>
<name>A0A1G5GVX2_9FIRM</name>
<dbReference type="InterPro" id="IPR007197">
    <property type="entry name" value="rSAM"/>
</dbReference>
<proteinExistence type="predicted"/>
<dbReference type="EMBL" id="FMUR01000026">
    <property type="protein sequence ID" value="SCY55765.1"/>
    <property type="molecule type" value="Genomic_DNA"/>
</dbReference>